<evidence type="ECO:0000256" key="1">
    <source>
        <dbReference type="SAM" id="Phobius"/>
    </source>
</evidence>
<dbReference type="EMBL" id="CAJNIZ010002186">
    <property type="protein sequence ID" value="CAE7207239.1"/>
    <property type="molecule type" value="Genomic_DNA"/>
</dbReference>
<sequence length="168" mass="19659">FIVAIMAYFVMTQSDYPSRWLLEDSRFVFWRKYRKCLLIQLTPPDDYEPDSERYADHPDWMPIQKVSQHPELSPENCGFLDHNVDEWRRASTAVFQIDANVSSLLTSTFSFEGGRYDGPDGWIDYDVDPGHLFLLGGCTIFVCLILDGLFWWQRLLVLRRHGFLNVSV</sequence>
<reference evidence="2" key="1">
    <citation type="submission" date="2021-02" db="EMBL/GenBank/DDBJ databases">
        <authorList>
            <person name="Dougan E. K."/>
            <person name="Rhodes N."/>
            <person name="Thang M."/>
            <person name="Chan C."/>
        </authorList>
    </citation>
    <scope>NUCLEOTIDE SEQUENCE</scope>
</reference>
<dbReference type="AlphaFoldDB" id="A0A812JEL1"/>
<dbReference type="OrthoDB" id="427936at2759"/>
<protein>
    <submittedName>
        <fullName evidence="2">Uncharacterized protein</fullName>
    </submittedName>
</protein>
<keyword evidence="3" id="KW-1185">Reference proteome</keyword>
<comment type="caution">
    <text evidence="2">The sequence shown here is derived from an EMBL/GenBank/DDBJ whole genome shotgun (WGS) entry which is preliminary data.</text>
</comment>
<keyword evidence="1" id="KW-0812">Transmembrane</keyword>
<evidence type="ECO:0000313" key="2">
    <source>
        <dbReference type="EMBL" id="CAE7207239.1"/>
    </source>
</evidence>
<accession>A0A812JEL1</accession>
<dbReference type="Proteomes" id="UP000649617">
    <property type="component" value="Unassembled WGS sequence"/>
</dbReference>
<name>A0A812JEL1_SYMPI</name>
<organism evidence="2 3">
    <name type="scientific">Symbiodinium pilosum</name>
    <name type="common">Dinoflagellate</name>
    <dbReference type="NCBI Taxonomy" id="2952"/>
    <lineage>
        <taxon>Eukaryota</taxon>
        <taxon>Sar</taxon>
        <taxon>Alveolata</taxon>
        <taxon>Dinophyceae</taxon>
        <taxon>Suessiales</taxon>
        <taxon>Symbiodiniaceae</taxon>
        <taxon>Symbiodinium</taxon>
    </lineage>
</organism>
<proteinExistence type="predicted"/>
<feature type="non-terminal residue" evidence="2">
    <location>
        <position position="1"/>
    </location>
</feature>
<evidence type="ECO:0000313" key="3">
    <source>
        <dbReference type="Proteomes" id="UP000649617"/>
    </source>
</evidence>
<feature type="transmembrane region" description="Helical" evidence="1">
    <location>
        <begin position="132"/>
        <end position="152"/>
    </location>
</feature>
<keyword evidence="1" id="KW-1133">Transmembrane helix</keyword>
<keyword evidence="1" id="KW-0472">Membrane</keyword>
<gene>
    <name evidence="2" type="ORF">SPIL2461_LOCUS2047</name>
</gene>